<name>A0ACB8V287_9EURO</name>
<evidence type="ECO:0000313" key="1">
    <source>
        <dbReference type="EMBL" id="KAI2389559.1"/>
    </source>
</evidence>
<accession>A0ACB8V287</accession>
<reference evidence="1" key="1">
    <citation type="journal article" date="2022" name="bioRxiv">
        <title>Population genetic analysis of Ophidiomyces ophidiicola, the causative agent of snake fungal disease, indicates recent introductions to the USA.</title>
        <authorList>
            <person name="Ladner J.T."/>
            <person name="Palmer J.M."/>
            <person name="Ettinger C.L."/>
            <person name="Stajich J.E."/>
            <person name="Farrell T.M."/>
            <person name="Glorioso B.M."/>
            <person name="Lawson B."/>
            <person name="Price S.J."/>
            <person name="Stengle A.G."/>
            <person name="Grear D.A."/>
            <person name="Lorch J.M."/>
        </authorList>
    </citation>
    <scope>NUCLEOTIDE SEQUENCE</scope>
    <source>
        <strain evidence="1">NWHC 24266-5</strain>
    </source>
</reference>
<gene>
    <name evidence="1" type="ORF">LOY88_002022</name>
</gene>
<sequence>MDATHTNGSEVQPPEKPGRPSPRTSPEPLFVYGSLMDTDVIQIVLDLPAPPPPLRAAKLRNYKMKMWHIYPTLVPHEGSEVHGLVYPVEQPDHFERLEKYETPAYTWCARDVEMDDGSIESCRVFVWAGDPDSDQLHDGEFSLEEYQNTHKQRLFGGA</sequence>
<organism evidence="1">
    <name type="scientific">Ophidiomyces ophidiicola</name>
    <dbReference type="NCBI Taxonomy" id="1387563"/>
    <lineage>
        <taxon>Eukaryota</taxon>
        <taxon>Fungi</taxon>
        <taxon>Dikarya</taxon>
        <taxon>Ascomycota</taxon>
        <taxon>Pezizomycotina</taxon>
        <taxon>Eurotiomycetes</taxon>
        <taxon>Eurotiomycetidae</taxon>
        <taxon>Onygenales</taxon>
        <taxon>Onygenaceae</taxon>
        <taxon>Ophidiomyces</taxon>
    </lineage>
</organism>
<protein>
    <submittedName>
        <fullName evidence="1">Uncharacterized protein</fullName>
    </submittedName>
</protein>
<dbReference type="EMBL" id="JALBCA010000023">
    <property type="protein sequence ID" value="KAI2389559.1"/>
    <property type="molecule type" value="Genomic_DNA"/>
</dbReference>
<proteinExistence type="predicted"/>
<comment type="caution">
    <text evidence="1">The sequence shown here is derived from an EMBL/GenBank/DDBJ whole genome shotgun (WGS) entry which is preliminary data.</text>
</comment>